<dbReference type="Proteomes" id="UP000249464">
    <property type="component" value="Unassembled WGS sequence"/>
</dbReference>
<dbReference type="AlphaFoldDB" id="A0A2X0MVE5"/>
<feature type="region of interest" description="Disordered" evidence="1">
    <location>
        <begin position="491"/>
        <end position="555"/>
    </location>
</feature>
<evidence type="ECO:0000313" key="3">
    <source>
        <dbReference type="Proteomes" id="UP000249464"/>
    </source>
</evidence>
<dbReference type="EMBL" id="FQNC01000042">
    <property type="protein sequence ID" value="SGY39086.1"/>
    <property type="molecule type" value="Genomic_DNA"/>
</dbReference>
<organism evidence="2 3">
    <name type="scientific">Microbotryum silenes-dioicae</name>
    <dbReference type="NCBI Taxonomy" id="796604"/>
    <lineage>
        <taxon>Eukaryota</taxon>
        <taxon>Fungi</taxon>
        <taxon>Dikarya</taxon>
        <taxon>Basidiomycota</taxon>
        <taxon>Pucciniomycotina</taxon>
        <taxon>Microbotryomycetes</taxon>
        <taxon>Microbotryales</taxon>
        <taxon>Microbotryaceae</taxon>
        <taxon>Microbotryum</taxon>
    </lineage>
</organism>
<dbReference type="SUPFAM" id="SSF52540">
    <property type="entry name" value="P-loop containing nucleoside triphosphate hydrolases"/>
    <property type="match status" value="1"/>
</dbReference>
<sequence>MPVQTPTPVKVPTCQGHTSSVSIEDHHSTKTTPELPTRRSRAAHWRSQLTQKDRVDPIDLRKKLRLLLVDKFGEDFHERFKTRNQYDTVFVIAPTGSGKSLIFQAMYLVYGRRAVTIVVSPLTALSQHQPYMLPACNPGCWMAPGLGQLANEIDLLLGSYFEGHPDYKPRGLRSDARLRTNIPGTRHMVTYTARQIQQRTFDEHARGEASSPSPRPPMAPLIHADFDEAANPSRMDWDDERHSEYGGGHERDFSPAPYFPDRTAHMPIAPDYIATAERLSLADLRQVESFEPATRGQSKQETYKQFVFNEARLRSLERPALLRQYIAARVLKEYRTRIQDFDDILARIFTVPVDIAAEYEESRLFREILSPLYQECQRPLPEDEIRTDEDQEGSDRLLRWIQKVYRPFLGKRVPDEYWDQLESEHRTRQAALRPFATTVLVHVPEPPKPPTDADLEPERKKIWDSWIVECAHRWLALSSKQRDAYRWMRKKGSGGEGAASTSGAREEDAISEHSSATGQHSEHGAAAGSEAESNLSALSELTSLSELERGLDTGT</sequence>
<feature type="region of interest" description="Disordered" evidence="1">
    <location>
        <begin position="1"/>
        <end position="43"/>
    </location>
</feature>
<protein>
    <submittedName>
        <fullName evidence="2">BQ5605_C003g02139 protein</fullName>
    </submittedName>
</protein>
<feature type="compositionally biased region" description="Basic and acidic residues" evidence="1">
    <location>
        <begin position="546"/>
        <end position="555"/>
    </location>
</feature>
<name>A0A2X0MVE5_9BASI</name>
<feature type="compositionally biased region" description="Low complexity" evidence="1">
    <location>
        <begin position="1"/>
        <end position="13"/>
    </location>
</feature>
<keyword evidence="3" id="KW-1185">Reference proteome</keyword>
<dbReference type="Gene3D" id="3.40.50.300">
    <property type="entry name" value="P-loop containing nucleotide triphosphate hydrolases"/>
    <property type="match status" value="1"/>
</dbReference>
<reference evidence="2 3" key="1">
    <citation type="submission" date="2016-11" db="EMBL/GenBank/DDBJ databases">
        <authorList>
            <person name="Jaros S."/>
            <person name="Januszkiewicz K."/>
            <person name="Wedrychowicz H."/>
        </authorList>
    </citation>
    <scope>NUCLEOTIDE SEQUENCE [LARGE SCALE GENOMIC DNA]</scope>
</reference>
<feature type="compositionally biased region" description="Low complexity" evidence="1">
    <location>
        <begin position="524"/>
        <end position="545"/>
    </location>
</feature>
<evidence type="ECO:0000313" key="2">
    <source>
        <dbReference type="EMBL" id="SGY39086.1"/>
    </source>
</evidence>
<accession>A0A2X0MVE5</accession>
<feature type="region of interest" description="Disordered" evidence="1">
    <location>
        <begin position="202"/>
        <end position="221"/>
    </location>
</feature>
<proteinExistence type="predicted"/>
<evidence type="ECO:0000256" key="1">
    <source>
        <dbReference type="SAM" id="MobiDB-lite"/>
    </source>
</evidence>
<dbReference type="InterPro" id="IPR027417">
    <property type="entry name" value="P-loop_NTPase"/>
</dbReference>
<gene>
    <name evidence="2" type="primary">BQ5605_C003g02139</name>
    <name evidence="2" type="ORF">BQ5605_C003G02139</name>
</gene>